<protein>
    <submittedName>
        <fullName evidence="1">Uncharacterized protein</fullName>
    </submittedName>
</protein>
<keyword evidence="2" id="KW-1185">Reference proteome</keyword>
<dbReference type="Proteomes" id="UP001457282">
    <property type="component" value="Unassembled WGS sequence"/>
</dbReference>
<gene>
    <name evidence="1" type="ORF">M0R45_005305</name>
</gene>
<organism evidence="1 2">
    <name type="scientific">Rubus argutus</name>
    <name type="common">Southern blackberry</name>
    <dbReference type="NCBI Taxonomy" id="59490"/>
    <lineage>
        <taxon>Eukaryota</taxon>
        <taxon>Viridiplantae</taxon>
        <taxon>Streptophyta</taxon>
        <taxon>Embryophyta</taxon>
        <taxon>Tracheophyta</taxon>
        <taxon>Spermatophyta</taxon>
        <taxon>Magnoliopsida</taxon>
        <taxon>eudicotyledons</taxon>
        <taxon>Gunneridae</taxon>
        <taxon>Pentapetalae</taxon>
        <taxon>rosids</taxon>
        <taxon>fabids</taxon>
        <taxon>Rosales</taxon>
        <taxon>Rosaceae</taxon>
        <taxon>Rosoideae</taxon>
        <taxon>Rosoideae incertae sedis</taxon>
        <taxon>Rubus</taxon>
    </lineage>
</organism>
<comment type="caution">
    <text evidence="1">The sequence shown here is derived from an EMBL/GenBank/DDBJ whole genome shotgun (WGS) entry which is preliminary data.</text>
</comment>
<accession>A0AAW1YMD1</accession>
<evidence type="ECO:0000313" key="1">
    <source>
        <dbReference type="EMBL" id="KAK9949793.1"/>
    </source>
</evidence>
<reference evidence="1 2" key="1">
    <citation type="journal article" date="2023" name="G3 (Bethesda)">
        <title>A chromosome-length genome assembly and annotation of blackberry (Rubus argutus, cv. 'Hillquist').</title>
        <authorList>
            <person name="Bruna T."/>
            <person name="Aryal R."/>
            <person name="Dudchenko O."/>
            <person name="Sargent D.J."/>
            <person name="Mead D."/>
            <person name="Buti M."/>
            <person name="Cavallini A."/>
            <person name="Hytonen T."/>
            <person name="Andres J."/>
            <person name="Pham M."/>
            <person name="Weisz D."/>
            <person name="Mascagni F."/>
            <person name="Usai G."/>
            <person name="Natali L."/>
            <person name="Bassil N."/>
            <person name="Fernandez G.E."/>
            <person name="Lomsadze A."/>
            <person name="Armour M."/>
            <person name="Olukolu B."/>
            <person name="Poorten T."/>
            <person name="Britton C."/>
            <person name="Davik J."/>
            <person name="Ashrafi H."/>
            <person name="Aiden E.L."/>
            <person name="Borodovsky M."/>
            <person name="Worthington M."/>
        </authorList>
    </citation>
    <scope>NUCLEOTIDE SEQUENCE [LARGE SCALE GENOMIC DNA]</scope>
    <source>
        <strain evidence="1">PI 553951</strain>
    </source>
</reference>
<dbReference type="EMBL" id="JBEDUW010000001">
    <property type="protein sequence ID" value="KAK9949793.1"/>
    <property type="molecule type" value="Genomic_DNA"/>
</dbReference>
<evidence type="ECO:0000313" key="2">
    <source>
        <dbReference type="Proteomes" id="UP001457282"/>
    </source>
</evidence>
<sequence>MVLLCWRGMRPIEGEVEQCGGRSGCGKEEVWRRRAWRGPGQCPSRWWNGELGVNVVGLALEDAGSWLIRAGLGVADGGTGEWVNAVPGGGLMSSMGAERDGLGTVRWVDLGSGSEGVDDGDDFVRLRW</sequence>
<name>A0AAW1YMD1_RUBAR</name>
<dbReference type="AlphaFoldDB" id="A0AAW1YMD1"/>
<proteinExistence type="predicted"/>